<feature type="transmembrane region" description="Helical" evidence="1">
    <location>
        <begin position="56"/>
        <end position="79"/>
    </location>
</feature>
<dbReference type="RefSeq" id="WP_055207527.1">
    <property type="nucleotide sequence ID" value="NZ_CZBO01000002.1"/>
</dbReference>
<proteinExistence type="predicted"/>
<keyword evidence="1" id="KW-0812">Transmembrane</keyword>
<dbReference type="EMBL" id="CZBO01000002">
    <property type="protein sequence ID" value="CUQ02323.1"/>
    <property type="molecule type" value="Genomic_DNA"/>
</dbReference>
<name>A0A174SX75_9CLOT</name>
<dbReference type="PROSITE" id="PS51257">
    <property type="entry name" value="PROKAR_LIPOPROTEIN"/>
    <property type="match status" value="1"/>
</dbReference>
<dbReference type="Proteomes" id="UP000095563">
    <property type="component" value="Unassembled WGS sequence"/>
</dbReference>
<evidence type="ECO:0000313" key="3">
    <source>
        <dbReference type="Proteomes" id="UP000095563"/>
    </source>
</evidence>
<evidence type="ECO:0000256" key="1">
    <source>
        <dbReference type="SAM" id="Phobius"/>
    </source>
</evidence>
<feature type="transmembrane region" description="Helical" evidence="1">
    <location>
        <begin position="12"/>
        <end position="36"/>
    </location>
</feature>
<organism evidence="2 3">
    <name type="scientific">Clostridium baratii</name>
    <dbReference type="NCBI Taxonomy" id="1561"/>
    <lineage>
        <taxon>Bacteria</taxon>
        <taxon>Bacillati</taxon>
        <taxon>Bacillota</taxon>
        <taxon>Clostridia</taxon>
        <taxon>Eubacteriales</taxon>
        <taxon>Clostridiaceae</taxon>
        <taxon>Clostridium</taxon>
    </lineage>
</organism>
<evidence type="ECO:0000313" key="2">
    <source>
        <dbReference type="EMBL" id="CUQ02323.1"/>
    </source>
</evidence>
<reference evidence="2 3" key="1">
    <citation type="submission" date="2015-09" db="EMBL/GenBank/DDBJ databases">
        <authorList>
            <consortium name="Pathogen Informatics"/>
        </authorList>
    </citation>
    <scope>NUCLEOTIDE SEQUENCE [LARGE SCALE GENOMIC DNA]</scope>
    <source>
        <strain evidence="2 3">2789STDY5834956</strain>
    </source>
</reference>
<gene>
    <name evidence="2" type="ORF">ERS852568_01602</name>
</gene>
<accession>A0A174SX75</accession>
<keyword evidence="1" id="KW-1133">Transmembrane helix</keyword>
<protein>
    <submittedName>
        <fullName evidence="2">Uncharacterized protein</fullName>
    </submittedName>
</protein>
<keyword evidence="1" id="KW-0472">Membrane</keyword>
<dbReference type="AlphaFoldDB" id="A0A174SX75"/>
<sequence>MNKKKSINVASIILYVIAALLLIYMVWAIVSCHEYISQMVAQGALVTEGNAFNIVSYYMTNCAQYGFYAIVLVVLGIILQKLDNNKLKVTTNNVVVEEVKEVEEK</sequence>